<dbReference type="SMART" id="SM00225">
    <property type="entry name" value="BTB"/>
    <property type="match status" value="2"/>
</dbReference>
<dbReference type="OrthoDB" id="45365at2759"/>
<dbReference type="STRING" id="7998.ENSIPUP00000012623"/>
<dbReference type="RefSeq" id="XP_017316427.1">
    <property type="nucleotide sequence ID" value="XM_017460938.3"/>
</dbReference>
<dbReference type="SMART" id="SM00612">
    <property type="entry name" value="Kelch"/>
    <property type="match status" value="5"/>
</dbReference>
<dbReference type="InterPro" id="IPR000210">
    <property type="entry name" value="BTB/POZ_dom"/>
</dbReference>
<dbReference type="Gene3D" id="3.30.710.10">
    <property type="entry name" value="Potassium Channel Kv1.1, Chain A"/>
    <property type="match status" value="2"/>
</dbReference>
<dbReference type="Gene3D" id="2.120.10.80">
    <property type="entry name" value="Kelch-type beta propeller"/>
    <property type="match status" value="1"/>
</dbReference>
<dbReference type="InterPro" id="IPR015915">
    <property type="entry name" value="Kelch-typ_b-propeller"/>
</dbReference>
<dbReference type="Pfam" id="PF21536">
    <property type="entry name" value="BTB_KLHL33"/>
    <property type="match status" value="1"/>
</dbReference>
<feature type="region of interest" description="Disordered" evidence="3">
    <location>
        <begin position="1"/>
        <end position="81"/>
    </location>
</feature>
<dbReference type="KEGG" id="ipu:108260553"/>
<dbReference type="InterPro" id="IPR011333">
    <property type="entry name" value="SKP1/BTB/POZ_sf"/>
</dbReference>
<name>A0A2D0QDP0_ICTPU</name>
<evidence type="ECO:0000313" key="6">
    <source>
        <dbReference type="RefSeq" id="XP_017316427.1"/>
    </source>
</evidence>
<proteinExistence type="predicted"/>
<dbReference type="Pfam" id="PF24981">
    <property type="entry name" value="Beta-prop_ATRN-LZTR1"/>
    <property type="match status" value="1"/>
</dbReference>
<evidence type="ECO:0000259" key="4">
    <source>
        <dbReference type="PROSITE" id="PS50097"/>
    </source>
</evidence>
<reference evidence="6" key="2">
    <citation type="submission" date="2025-08" db="UniProtKB">
        <authorList>
            <consortium name="RefSeq"/>
        </authorList>
    </citation>
    <scope>IDENTIFICATION</scope>
    <source>
        <tissue evidence="6">Blood</tissue>
    </source>
</reference>
<dbReference type="InterPro" id="IPR006652">
    <property type="entry name" value="Kelch_1"/>
</dbReference>
<keyword evidence="5" id="KW-1185">Reference proteome</keyword>
<feature type="compositionally biased region" description="Acidic residues" evidence="3">
    <location>
        <begin position="63"/>
        <end position="80"/>
    </location>
</feature>
<dbReference type="Pfam" id="PF00651">
    <property type="entry name" value="BTB"/>
    <property type="match status" value="1"/>
</dbReference>
<dbReference type="InterPro" id="IPR011705">
    <property type="entry name" value="BACK"/>
</dbReference>
<dbReference type="PANTHER" id="PTHR45632">
    <property type="entry name" value="LD33804P"/>
    <property type="match status" value="1"/>
</dbReference>
<keyword evidence="1" id="KW-0880">Kelch repeat</keyword>
<feature type="compositionally biased region" description="Basic and acidic residues" evidence="3">
    <location>
        <begin position="52"/>
        <end position="61"/>
    </location>
</feature>
<feature type="domain" description="BTB" evidence="4">
    <location>
        <begin position="248"/>
        <end position="315"/>
    </location>
</feature>
<gene>
    <name evidence="6" type="primary">LOC108260553</name>
</gene>
<dbReference type="Gene3D" id="1.25.40.420">
    <property type="match status" value="1"/>
</dbReference>
<reference evidence="5" key="1">
    <citation type="journal article" date="2016" name="Nat. Commun.">
        <title>The channel catfish genome sequence provides insights into the evolution of scale formation in teleosts.</title>
        <authorList>
            <person name="Liu Z."/>
            <person name="Liu S."/>
            <person name="Yao J."/>
            <person name="Bao L."/>
            <person name="Zhang J."/>
            <person name="Li Y."/>
            <person name="Jiang C."/>
            <person name="Sun L."/>
            <person name="Wang R."/>
            <person name="Zhang Y."/>
            <person name="Zhou T."/>
            <person name="Zeng Q."/>
            <person name="Fu Q."/>
            <person name="Gao S."/>
            <person name="Li N."/>
            <person name="Koren S."/>
            <person name="Jiang Y."/>
            <person name="Zimin A."/>
            <person name="Xu P."/>
            <person name="Phillippy A.M."/>
            <person name="Geng X."/>
            <person name="Song L."/>
            <person name="Sun F."/>
            <person name="Li C."/>
            <person name="Wang X."/>
            <person name="Chen A."/>
            <person name="Jin Y."/>
            <person name="Yuan Z."/>
            <person name="Yang Y."/>
            <person name="Tan S."/>
            <person name="Peatman E."/>
            <person name="Lu J."/>
            <person name="Qin Z."/>
            <person name="Dunham R."/>
            <person name="Li Z."/>
            <person name="Sonstegard T."/>
            <person name="Feng J."/>
            <person name="Danzmann R.G."/>
            <person name="Schroeder S."/>
            <person name="Scheffler B."/>
            <person name="Duke M.V."/>
            <person name="Ballard L."/>
            <person name="Kucuktas H."/>
            <person name="Kaltenboeck L."/>
            <person name="Liu H."/>
            <person name="Armbruster J."/>
            <person name="Xie Y."/>
            <person name="Kirby M.L."/>
            <person name="Tian Y."/>
            <person name="Flanagan M.E."/>
            <person name="Mu W."/>
            <person name="Waldbieser G.C."/>
        </authorList>
    </citation>
    <scope>NUCLEOTIDE SEQUENCE [LARGE SCALE GENOMIC DNA]</scope>
    <source>
        <strain evidence="5">SDA103</strain>
    </source>
</reference>
<dbReference type="InterPro" id="IPR056737">
    <property type="entry name" value="Beta-prop_ATRN-MKLN-like"/>
</dbReference>
<evidence type="ECO:0000313" key="5">
    <source>
        <dbReference type="Proteomes" id="UP000221080"/>
    </source>
</evidence>
<dbReference type="Proteomes" id="UP000221080">
    <property type="component" value="Chromosome 29"/>
</dbReference>
<dbReference type="SUPFAM" id="SSF54695">
    <property type="entry name" value="POZ domain"/>
    <property type="match status" value="2"/>
</dbReference>
<dbReference type="AlphaFoldDB" id="A0A2D0QDP0"/>
<dbReference type="SUPFAM" id="SSF117281">
    <property type="entry name" value="Kelch motif"/>
    <property type="match status" value="1"/>
</dbReference>
<evidence type="ECO:0000256" key="1">
    <source>
        <dbReference type="ARBA" id="ARBA00022441"/>
    </source>
</evidence>
<keyword evidence="2" id="KW-0677">Repeat</keyword>
<dbReference type="PANTHER" id="PTHR45632:SF14">
    <property type="entry name" value="KELCH-LIKE PROTEIN 33"/>
    <property type="match status" value="1"/>
</dbReference>
<dbReference type="PROSITE" id="PS50097">
    <property type="entry name" value="BTB"/>
    <property type="match status" value="2"/>
</dbReference>
<evidence type="ECO:0000256" key="2">
    <source>
        <dbReference type="ARBA" id="ARBA00022737"/>
    </source>
</evidence>
<dbReference type="Pfam" id="PF07707">
    <property type="entry name" value="BACK"/>
    <property type="match status" value="1"/>
</dbReference>
<accession>A0A2D0QDP0</accession>
<protein>
    <submittedName>
        <fullName evidence="6">Kelch-like protein 33</fullName>
    </submittedName>
</protein>
<dbReference type="GeneID" id="108260553"/>
<feature type="domain" description="BTB" evidence="4">
    <location>
        <begin position="109"/>
        <end position="179"/>
    </location>
</feature>
<sequence>MNDTMEDKNPEEDNKVARQLKLLQGSEKQMENSDSHNVLFPTSDDDDDDDDDKRQFDKTSFDNDNDEDATDSETSEEYEEYPEKLYYYPAYPNRVFQALEEMKRMSFLTDLTLRTQSGVHFHAHSLVLAAMSSLVQEMLQQVNEKNERDRFLCVGPEVSDLGISTVLEFTYTGTISDLNRGSLAEIQVAALYLGVPRVLKLCKEEEEREGKNDGDKKMEEKNSRITAEEQKMVSLQSIRQLWDERVGCDVEVEADGRIFCAHRVILSASSDYFRAMFSSGMKETHQTSVSLLLMGAPELESLLHCCYSGHLFLDWGCIFKLTSTALQFQFQPALSLCLNFMQQEMDAHRCLDVVAFAEAYEMGDLQEMAEDFMLRHFEDVAATLKFQDLPVEKLKKYLSSNCLCVTSELSVFRAVVSWIEADPKTRVKEANDLMRAVLFPLMTFTEFREVKVIMSWPQVSNRDLYESLFEEFCTSTFNSHLGFRTYLPKETLVLVGGERITENLDKRMPCREIWFSNSFRNYVGRMKRVEWRKLGELPEKPRFCHSVGVISGELYVVGGRHYYGKEDTMKCTYRYNPIQNSWQKLADMNERRCNFALVVLDGKMFAIGGDNDSEVSIGSVEVYSPITDYWSFVHPLDQSLSGHAASVLNGEIFISGGFDSRYQCLASMLLYHPEKGTTDLVDMSQSRALHCMESLKDCIYVAGGVSGVDGQLFDQLACEFFDPINGYWYTIMPMSLPHVSAASAVLEGKIYIIGGYCHEDYSDTKVVHRFDPATQHWENLCGTPGSNTYIAACVLALPHHLRQ</sequence>
<dbReference type="SMART" id="SM00875">
    <property type="entry name" value="BACK"/>
    <property type="match status" value="1"/>
</dbReference>
<feature type="compositionally biased region" description="Basic and acidic residues" evidence="3">
    <location>
        <begin position="1"/>
        <end position="16"/>
    </location>
</feature>
<organism evidence="5 6">
    <name type="scientific">Ictalurus punctatus</name>
    <name type="common">Channel catfish</name>
    <name type="synonym">Silurus punctatus</name>
    <dbReference type="NCBI Taxonomy" id="7998"/>
    <lineage>
        <taxon>Eukaryota</taxon>
        <taxon>Metazoa</taxon>
        <taxon>Chordata</taxon>
        <taxon>Craniata</taxon>
        <taxon>Vertebrata</taxon>
        <taxon>Euteleostomi</taxon>
        <taxon>Actinopterygii</taxon>
        <taxon>Neopterygii</taxon>
        <taxon>Teleostei</taxon>
        <taxon>Ostariophysi</taxon>
        <taxon>Siluriformes</taxon>
        <taxon>Ictaluridae</taxon>
        <taxon>Ictalurus</taxon>
    </lineage>
</organism>
<evidence type="ECO:0000256" key="3">
    <source>
        <dbReference type="SAM" id="MobiDB-lite"/>
    </source>
</evidence>